<accession>A0A8B8VV37</accession>
<evidence type="ECO:0000313" key="2">
    <source>
        <dbReference type="Proteomes" id="UP000694857"/>
    </source>
</evidence>
<dbReference type="AlphaFoldDB" id="A0A8B8VV37"/>
<keyword evidence="2" id="KW-1185">Reference proteome</keyword>
<feature type="compositionally biased region" description="Low complexity" evidence="1">
    <location>
        <begin position="57"/>
        <end position="69"/>
    </location>
</feature>
<evidence type="ECO:0000256" key="1">
    <source>
        <dbReference type="SAM" id="MobiDB-lite"/>
    </source>
</evidence>
<feature type="compositionally biased region" description="Low complexity" evidence="1">
    <location>
        <begin position="84"/>
        <end position="103"/>
    </location>
</feature>
<reference evidence="3" key="1">
    <citation type="submission" date="2025-08" db="UniProtKB">
        <authorList>
            <consortium name="RefSeq"/>
        </authorList>
    </citation>
    <scope>IDENTIFICATION</scope>
    <source>
        <tissue evidence="3">Epidermis and Blubber</tissue>
    </source>
</reference>
<dbReference type="GeneID" id="118884665"/>
<sequence length="321" mass="33530">MPGGGVQEHEDGEVRRADTRNRCSRVFVSRRGGFLGPRLAETEAGAGAVSGLSESMTPRGGHPGAAPRAASHRARTRETSAPRAGAGSCLPSPAAAPPRSGSPRATICSWTRAAFATSSPRSWRTSCGRPPGAALDVPTLRVRRLPQAFQRCGHLARAGADRRTRFQIWPGCPAPLWSTRSCTKTRPPDLGFLSARGSVGPTALCADITQTLSLLLLAPQSPPSSMGRATLAHLCICQGLALSGPRSPHLPDGKSHSCPPLHLARFGPVCTSVSPFAQPTETSLFPPSASFGRGCRRVGRWEEDGLGAPVPCGTSGKDSLA</sequence>
<dbReference type="Proteomes" id="UP000694857">
    <property type="component" value="Chromosome 19"/>
</dbReference>
<feature type="region of interest" description="Disordered" evidence="1">
    <location>
        <begin position="48"/>
        <end position="103"/>
    </location>
</feature>
<dbReference type="RefSeq" id="XP_036688292.1">
    <property type="nucleotide sequence ID" value="XM_036832397.1"/>
</dbReference>
<protein>
    <submittedName>
        <fullName evidence="3">Uncharacterized protein LOC118884665 isoform X1</fullName>
    </submittedName>
</protein>
<proteinExistence type="predicted"/>
<name>A0A8B8VV37_BALMU</name>
<gene>
    <name evidence="3" type="primary">LOC118884665</name>
</gene>
<dbReference type="KEGG" id="bmus:118884665"/>
<evidence type="ECO:0000313" key="3">
    <source>
        <dbReference type="RefSeq" id="XP_036688292.1"/>
    </source>
</evidence>
<dbReference type="OrthoDB" id="10600712at2759"/>
<organism evidence="2 3">
    <name type="scientific">Balaenoptera musculus</name>
    <name type="common">Blue whale</name>
    <dbReference type="NCBI Taxonomy" id="9771"/>
    <lineage>
        <taxon>Eukaryota</taxon>
        <taxon>Metazoa</taxon>
        <taxon>Chordata</taxon>
        <taxon>Craniata</taxon>
        <taxon>Vertebrata</taxon>
        <taxon>Euteleostomi</taxon>
        <taxon>Mammalia</taxon>
        <taxon>Eutheria</taxon>
        <taxon>Laurasiatheria</taxon>
        <taxon>Artiodactyla</taxon>
        <taxon>Whippomorpha</taxon>
        <taxon>Cetacea</taxon>
        <taxon>Mysticeti</taxon>
        <taxon>Balaenopteridae</taxon>
        <taxon>Balaenoptera</taxon>
    </lineage>
</organism>